<dbReference type="EMBL" id="JAUORK010000008">
    <property type="protein sequence ID" value="MDO6672080.1"/>
    <property type="molecule type" value="Genomic_DNA"/>
</dbReference>
<name>A0AAP4WVH7_9GAMM</name>
<sequence length="213" mass="23287">MTPILRPAIRADLDALVELEEVSFDSDWFSRRQLSHLILRAHARTLVIIQPDDDVIPSAPAVDDVMAALWPAGSVERDDATPLRSVLGYGTVLFRRNSRRARLYSFCLHPESRGRGLAQRMLTSLEQLAVAQGCTQFDLEVHTGNGAAIALYERHGFEKCGRLRDYYADGAAAWKMRKALTLDSPAPVAEELAAGEAGEAHPRPPSTVNAGAA</sequence>
<evidence type="ECO:0000259" key="4">
    <source>
        <dbReference type="PROSITE" id="PS51186"/>
    </source>
</evidence>
<dbReference type="PROSITE" id="PS51186">
    <property type="entry name" value="GNAT"/>
    <property type="match status" value="1"/>
</dbReference>
<evidence type="ECO:0000256" key="2">
    <source>
        <dbReference type="ARBA" id="ARBA00023315"/>
    </source>
</evidence>
<dbReference type="AlphaFoldDB" id="A0AAP4WVH7"/>
<gene>
    <name evidence="5" type="ORF">Q4535_08090</name>
</gene>
<proteinExistence type="predicted"/>
<evidence type="ECO:0000313" key="5">
    <source>
        <dbReference type="EMBL" id="MDO6672080.1"/>
    </source>
</evidence>
<dbReference type="CDD" id="cd04301">
    <property type="entry name" value="NAT_SF"/>
    <property type="match status" value="1"/>
</dbReference>
<dbReference type="InterPro" id="IPR000182">
    <property type="entry name" value="GNAT_dom"/>
</dbReference>
<keyword evidence="1 5" id="KW-0808">Transferase</keyword>
<evidence type="ECO:0000313" key="6">
    <source>
        <dbReference type="Proteomes" id="UP001170481"/>
    </source>
</evidence>
<dbReference type="Gene3D" id="3.40.630.30">
    <property type="match status" value="1"/>
</dbReference>
<organism evidence="5 6">
    <name type="scientific">Cobetia amphilecti</name>
    <dbReference type="NCBI Taxonomy" id="1055104"/>
    <lineage>
        <taxon>Bacteria</taxon>
        <taxon>Pseudomonadati</taxon>
        <taxon>Pseudomonadota</taxon>
        <taxon>Gammaproteobacteria</taxon>
        <taxon>Oceanospirillales</taxon>
        <taxon>Halomonadaceae</taxon>
        <taxon>Cobetia</taxon>
    </lineage>
</organism>
<evidence type="ECO:0000256" key="3">
    <source>
        <dbReference type="SAM" id="MobiDB-lite"/>
    </source>
</evidence>
<dbReference type="Proteomes" id="UP001170481">
    <property type="component" value="Unassembled WGS sequence"/>
</dbReference>
<dbReference type="InterPro" id="IPR050680">
    <property type="entry name" value="YpeA/RimI_acetyltransf"/>
</dbReference>
<dbReference type="InterPro" id="IPR016181">
    <property type="entry name" value="Acyl_CoA_acyltransferase"/>
</dbReference>
<keyword evidence="2 5" id="KW-0012">Acyltransferase</keyword>
<dbReference type="EC" id="2.3.1.-" evidence="5"/>
<dbReference type="PANTHER" id="PTHR43420:SF12">
    <property type="entry name" value="N-ACETYLTRANSFERASE DOMAIN-CONTAINING PROTEIN"/>
    <property type="match status" value="1"/>
</dbReference>
<dbReference type="PANTHER" id="PTHR43420">
    <property type="entry name" value="ACETYLTRANSFERASE"/>
    <property type="match status" value="1"/>
</dbReference>
<dbReference type="SUPFAM" id="SSF55729">
    <property type="entry name" value="Acyl-CoA N-acyltransferases (Nat)"/>
    <property type="match status" value="1"/>
</dbReference>
<dbReference type="RefSeq" id="WP_303593718.1">
    <property type="nucleotide sequence ID" value="NZ_JAUORK010000008.1"/>
</dbReference>
<comment type="caution">
    <text evidence="5">The sequence shown here is derived from an EMBL/GenBank/DDBJ whole genome shotgun (WGS) entry which is preliminary data.</text>
</comment>
<feature type="domain" description="N-acetyltransferase" evidence="4">
    <location>
        <begin position="3"/>
        <end position="181"/>
    </location>
</feature>
<dbReference type="Pfam" id="PF00583">
    <property type="entry name" value="Acetyltransf_1"/>
    <property type="match status" value="1"/>
</dbReference>
<accession>A0AAP4WVH7</accession>
<feature type="region of interest" description="Disordered" evidence="3">
    <location>
        <begin position="191"/>
        <end position="213"/>
    </location>
</feature>
<reference evidence="5" key="1">
    <citation type="submission" date="2023-07" db="EMBL/GenBank/DDBJ databases">
        <title>Genome content predicts the carbon catabolic preferences of heterotrophic bacteria.</title>
        <authorList>
            <person name="Gralka M."/>
        </authorList>
    </citation>
    <scope>NUCLEOTIDE SEQUENCE</scope>
    <source>
        <strain evidence="5">C2R13</strain>
    </source>
</reference>
<evidence type="ECO:0000256" key="1">
    <source>
        <dbReference type="ARBA" id="ARBA00022679"/>
    </source>
</evidence>
<protein>
    <submittedName>
        <fullName evidence="5">N-acetyltransferase</fullName>
        <ecNumber evidence="5">2.3.1.-</ecNumber>
    </submittedName>
</protein>
<dbReference type="GO" id="GO:0016747">
    <property type="term" value="F:acyltransferase activity, transferring groups other than amino-acyl groups"/>
    <property type="evidence" value="ECO:0007669"/>
    <property type="project" value="InterPro"/>
</dbReference>